<dbReference type="OrthoDB" id="9792989at2"/>
<proteinExistence type="predicted"/>
<evidence type="ECO:0000313" key="2">
    <source>
        <dbReference type="EMBL" id="SFM26099.1"/>
    </source>
</evidence>
<dbReference type="RefSeq" id="WP_090483344.1">
    <property type="nucleotide sequence ID" value="NZ_FOUO01000001.1"/>
</dbReference>
<dbReference type="EMBL" id="FOUO01000001">
    <property type="protein sequence ID" value="SFM26099.1"/>
    <property type="molecule type" value="Genomic_DNA"/>
</dbReference>
<dbReference type="PANTHER" id="PTHR35276">
    <property type="entry name" value="S-ADENOSYL-L-METHIONINE-DEPENDENT METHYLTRANSFERASES SUPERFAMILY PROTEIN"/>
    <property type="match status" value="1"/>
</dbReference>
<dbReference type="SUPFAM" id="SSF53335">
    <property type="entry name" value="S-adenosyl-L-methionine-dependent methyltransferases"/>
    <property type="match status" value="1"/>
</dbReference>
<reference evidence="2 3" key="1">
    <citation type="submission" date="2016-10" db="EMBL/GenBank/DDBJ databases">
        <authorList>
            <person name="de Groot N.N."/>
        </authorList>
    </citation>
    <scope>NUCLEOTIDE SEQUENCE [LARGE SCALE GENOMIC DNA]</scope>
    <source>
        <strain evidence="2 3">DSM 4180</strain>
    </source>
</reference>
<dbReference type="InterPro" id="IPR010719">
    <property type="entry name" value="MnmM_MeTrfase"/>
</dbReference>
<gene>
    <name evidence="2" type="ORF">SAMN05421721_101216</name>
</gene>
<dbReference type="STRING" id="195064.SAMN05421721_101216"/>
<keyword evidence="1" id="KW-0732">Signal</keyword>
<feature type="chain" id="PRO_5011476186" evidence="1">
    <location>
        <begin position="29"/>
        <end position="202"/>
    </location>
</feature>
<sequence length="202" mass="21197">MNPRGSRRPLTARAHAAVAARISPGALAVDATAGNGHDTRFLAEAVGATGQVWAFDVQTPALEATARRLQAAGLTQRVQLIHAGHEHLAAHLPPAAHGRLAAVLFNLGYLPGGDHGRITQPETTLAALEMALAWLHPRGLVSVLAYRGHGGGEAEYEALQAWLSRRGPAVRCLHRESPSANAPVLLLLERGDAPGGCMQEAP</sequence>
<feature type="signal peptide" evidence="1">
    <location>
        <begin position="1"/>
        <end position="28"/>
    </location>
</feature>
<protein>
    <submittedName>
        <fullName evidence="2">Putative rRNA methylase</fullName>
    </submittedName>
</protein>
<dbReference type="Pfam" id="PF06962">
    <property type="entry name" value="rRNA_methylase"/>
    <property type="match status" value="1"/>
</dbReference>
<dbReference type="InterPro" id="IPR029063">
    <property type="entry name" value="SAM-dependent_MTases_sf"/>
</dbReference>
<evidence type="ECO:0000256" key="1">
    <source>
        <dbReference type="SAM" id="SignalP"/>
    </source>
</evidence>
<dbReference type="Gene3D" id="3.40.50.150">
    <property type="entry name" value="Vaccinia Virus protein VP39"/>
    <property type="match status" value="1"/>
</dbReference>
<dbReference type="AlphaFoldDB" id="A0A1I4PEE3"/>
<name>A0A1I4PEE3_ECTMO</name>
<accession>A0A1I4PEE3</accession>
<dbReference type="GO" id="GO:0032259">
    <property type="term" value="P:methylation"/>
    <property type="evidence" value="ECO:0007669"/>
    <property type="project" value="UniProtKB-KW"/>
</dbReference>
<dbReference type="PANTHER" id="PTHR35276:SF1">
    <property type="entry name" value="TRNA (MNM(5)S(2)U34)-METHYLTRANSFERASE, CHLOROPLASTIC"/>
    <property type="match status" value="1"/>
</dbReference>
<keyword evidence="2" id="KW-0808">Transferase</keyword>
<dbReference type="CDD" id="cd02440">
    <property type="entry name" value="AdoMet_MTases"/>
    <property type="match status" value="1"/>
</dbReference>
<evidence type="ECO:0000313" key="3">
    <source>
        <dbReference type="Proteomes" id="UP000199556"/>
    </source>
</evidence>
<dbReference type="GO" id="GO:0008168">
    <property type="term" value="F:methyltransferase activity"/>
    <property type="evidence" value="ECO:0007669"/>
    <property type="project" value="UniProtKB-KW"/>
</dbReference>
<dbReference type="Proteomes" id="UP000199556">
    <property type="component" value="Unassembled WGS sequence"/>
</dbReference>
<keyword evidence="2" id="KW-0489">Methyltransferase</keyword>
<organism evidence="2 3">
    <name type="scientific">Ectothiorhodospira mobilis</name>
    <dbReference type="NCBI Taxonomy" id="195064"/>
    <lineage>
        <taxon>Bacteria</taxon>
        <taxon>Pseudomonadati</taxon>
        <taxon>Pseudomonadota</taxon>
        <taxon>Gammaproteobacteria</taxon>
        <taxon>Chromatiales</taxon>
        <taxon>Ectothiorhodospiraceae</taxon>
        <taxon>Ectothiorhodospira</taxon>
    </lineage>
</organism>
<keyword evidence="3" id="KW-1185">Reference proteome</keyword>